<proteinExistence type="predicted"/>
<organism evidence="1 2">
    <name type="scientific">Mortierella polycephala</name>
    <dbReference type="NCBI Taxonomy" id="41804"/>
    <lineage>
        <taxon>Eukaryota</taxon>
        <taxon>Fungi</taxon>
        <taxon>Fungi incertae sedis</taxon>
        <taxon>Mucoromycota</taxon>
        <taxon>Mortierellomycotina</taxon>
        <taxon>Mortierellomycetes</taxon>
        <taxon>Mortierellales</taxon>
        <taxon>Mortierellaceae</taxon>
        <taxon>Mortierella</taxon>
    </lineage>
</organism>
<name>A0A9P6PNV3_9FUNG</name>
<dbReference type="OrthoDB" id="2424936at2759"/>
<accession>A0A9P6PNV3</accession>
<dbReference type="EMBL" id="JAAAJA010000637">
    <property type="protein sequence ID" value="KAG0250900.1"/>
    <property type="molecule type" value="Genomic_DNA"/>
</dbReference>
<keyword evidence="2" id="KW-1185">Reference proteome</keyword>
<dbReference type="AlphaFoldDB" id="A0A9P6PNV3"/>
<protein>
    <submittedName>
        <fullName evidence="1">Uncharacterized protein</fullName>
    </submittedName>
</protein>
<gene>
    <name evidence="1" type="ORF">BG011_007996</name>
</gene>
<evidence type="ECO:0000313" key="1">
    <source>
        <dbReference type="EMBL" id="KAG0250900.1"/>
    </source>
</evidence>
<reference evidence="1" key="1">
    <citation type="journal article" date="2020" name="Fungal Divers.">
        <title>Resolving the Mortierellaceae phylogeny through synthesis of multi-gene phylogenetics and phylogenomics.</title>
        <authorList>
            <person name="Vandepol N."/>
            <person name="Liber J."/>
            <person name="Desiro A."/>
            <person name="Na H."/>
            <person name="Kennedy M."/>
            <person name="Barry K."/>
            <person name="Grigoriev I.V."/>
            <person name="Miller A.N."/>
            <person name="O'Donnell K."/>
            <person name="Stajich J.E."/>
            <person name="Bonito G."/>
        </authorList>
    </citation>
    <scope>NUCLEOTIDE SEQUENCE</scope>
    <source>
        <strain evidence="1">KOD948</strain>
    </source>
</reference>
<sequence>MFNVNDASGEILTMGVRATLPENKPAVFGAFFATTTEKKRRKGNKATSKWTLEFQAQPLDSKEVKKMVDKLSAEIQNMEAAIKKPRETAGKRQAAQTMLRRALKRAIPVKNKSDKKKAMESPIYKELEVKRYENRVGRKDLLEMENKLRAKVAYKT</sequence>
<dbReference type="Proteomes" id="UP000726737">
    <property type="component" value="Unassembled WGS sequence"/>
</dbReference>
<evidence type="ECO:0000313" key="2">
    <source>
        <dbReference type="Proteomes" id="UP000726737"/>
    </source>
</evidence>
<comment type="caution">
    <text evidence="1">The sequence shown here is derived from an EMBL/GenBank/DDBJ whole genome shotgun (WGS) entry which is preliminary data.</text>
</comment>